<protein>
    <submittedName>
        <fullName evidence="1">Uncharacterized protein</fullName>
    </submittedName>
</protein>
<keyword evidence="2" id="KW-1185">Reference proteome</keyword>
<gene>
    <name evidence="1" type="ORF">L9S41_02375</name>
</gene>
<evidence type="ECO:0000313" key="2">
    <source>
        <dbReference type="Proteomes" id="UP001060414"/>
    </source>
</evidence>
<reference evidence="1" key="1">
    <citation type="journal article" date="2022" name="Environ. Microbiol.">
        <title>Geoalkalibacter halelectricus SAP #1 sp. nov. possessing extracellular electron transfer and mineral#reducing capabilities from a haloalkaline environment.</title>
        <authorList>
            <person name="Yadav S."/>
            <person name="Singh R."/>
            <person name="Sundharam S.S."/>
            <person name="Chaudhary S."/>
            <person name="Krishnamurthi S."/>
            <person name="Patil S.A."/>
        </authorList>
    </citation>
    <scope>NUCLEOTIDE SEQUENCE</scope>
    <source>
        <strain evidence="1">SAP-1</strain>
    </source>
</reference>
<name>A0ABY5ZSP0_9BACT</name>
<evidence type="ECO:0000313" key="1">
    <source>
        <dbReference type="EMBL" id="UWZ80256.1"/>
    </source>
</evidence>
<dbReference type="Proteomes" id="UP001060414">
    <property type="component" value="Chromosome"/>
</dbReference>
<dbReference type="EMBL" id="CP092109">
    <property type="protein sequence ID" value="UWZ80256.1"/>
    <property type="molecule type" value="Genomic_DNA"/>
</dbReference>
<organism evidence="1 2">
    <name type="scientific">Geoalkalibacter halelectricus</name>
    <dbReference type="NCBI Taxonomy" id="2847045"/>
    <lineage>
        <taxon>Bacteria</taxon>
        <taxon>Pseudomonadati</taxon>
        <taxon>Thermodesulfobacteriota</taxon>
        <taxon>Desulfuromonadia</taxon>
        <taxon>Desulfuromonadales</taxon>
        <taxon>Geoalkalibacteraceae</taxon>
        <taxon>Geoalkalibacter</taxon>
    </lineage>
</organism>
<accession>A0ABY5ZSP0</accession>
<dbReference type="RefSeq" id="WP_260748613.1">
    <property type="nucleotide sequence ID" value="NZ_CP092109.1"/>
</dbReference>
<proteinExistence type="predicted"/>
<sequence length="147" mass="16734">MRMWRCRRRSQENPPRNDYWDFRDLLTYEKERSERHNRFFSVFGLSVTGLYLVDMAAEIRAEIRASDYVFPLEREAGAQTQVGVLLPETDMLGALTVKKRLAFLCSIKGVDYDLGLAVYPNDATTPEQLLALAFNGQGMHGAASILI</sequence>